<comment type="caution">
    <text evidence="2">The sequence shown here is derived from an EMBL/GenBank/DDBJ whole genome shotgun (WGS) entry which is preliminary data.</text>
</comment>
<protein>
    <recommendedName>
        <fullName evidence="4">Excalibur calcium-binding domain-containing protein</fullName>
    </recommendedName>
</protein>
<keyword evidence="3" id="KW-1185">Reference proteome</keyword>
<gene>
    <name evidence="2" type="ORF">ACFQ2K_43680</name>
</gene>
<dbReference type="EMBL" id="JBHTGL010000008">
    <property type="protein sequence ID" value="MFD0628502.1"/>
    <property type="molecule type" value="Genomic_DNA"/>
</dbReference>
<evidence type="ECO:0000256" key="1">
    <source>
        <dbReference type="SAM" id="MobiDB-lite"/>
    </source>
</evidence>
<organism evidence="2 3">
    <name type="scientific">Streptomyces sanglieri</name>
    <dbReference type="NCBI Taxonomy" id="193460"/>
    <lineage>
        <taxon>Bacteria</taxon>
        <taxon>Bacillati</taxon>
        <taxon>Actinomycetota</taxon>
        <taxon>Actinomycetes</taxon>
        <taxon>Kitasatosporales</taxon>
        <taxon>Streptomycetaceae</taxon>
        <taxon>Streptomyces</taxon>
    </lineage>
</organism>
<name>A0ABW2X3V5_9ACTN</name>
<evidence type="ECO:0000313" key="3">
    <source>
        <dbReference type="Proteomes" id="UP001596915"/>
    </source>
</evidence>
<reference evidence="3" key="1">
    <citation type="journal article" date="2019" name="Int. J. Syst. Evol. Microbiol.">
        <title>The Global Catalogue of Microorganisms (GCM) 10K type strain sequencing project: providing services to taxonomists for standard genome sequencing and annotation.</title>
        <authorList>
            <consortium name="The Broad Institute Genomics Platform"/>
            <consortium name="The Broad Institute Genome Sequencing Center for Infectious Disease"/>
            <person name="Wu L."/>
            <person name="Ma J."/>
        </authorList>
    </citation>
    <scope>NUCLEOTIDE SEQUENCE [LARGE SCALE GENOMIC DNA]</scope>
    <source>
        <strain evidence="3">JCM 12607</strain>
    </source>
</reference>
<sequence length="126" mass="13688">MRHHLRVPSQKKEDSYAREANHRGRGDPLAAALAFSPALMTQAMANTTQTSAVSAPQVKTPEKQGTTDGKKAGKVDGENCDFKASFNPLGKKALYTSAEFSQYKSSYNSAYNNAYNTNFDGDACED</sequence>
<accession>A0ABW2X3V5</accession>
<feature type="compositionally biased region" description="Basic and acidic residues" evidence="1">
    <location>
        <begin position="10"/>
        <end position="26"/>
    </location>
</feature>
<proteinExistence type="predicted"/>
<feature type="region of interest" description="Disordered" evidence="1">
    <location>
        <begin position="47"/>
        <end position="74"/>
    </location>
</feature>
<evidence type="ECO:0000313" key="2">
    <source>
        <dbReference type="EMBL" id="MFD0628502.1"/>
    </source>
</evidence>
<feature type="region of interest" description="Disordered" evidence="1">
    <location>
        <begin position="1"/>
        <end position="26"/>
    </location>
</feature>
<evidence type="ECO:0008006" key="4">
    <source>
        <dbReference type="Google" id="ProtNLM"/>
    </source>
</evidence>
<dbReference type="Proteomes" id="UP001596915">
    <property type="component" value="Unassembled WGS sequence"/>
</dbReference>